<dbReference type="GO" id="GO:0016787">
    <property type="term" value="F:hydrolase activity"/>
    <property type="evidence" value="ECO:0007669"/>
    <property type="project" value="UniProtKB-KW"/>
</dbReference>
<feature type="domain" description="Isochorismatase-like" evidence="3">
    <location>
        <begin position="37"/>
        <end position="194"/>
    </location>
</feature>
<name>A0AAD7ELE9_9AGAR</name>
<evidence type="ECO:0000259" key="3">
    <source>
        <dbReference type="Pfam" id="PF00857"/>
    </source>
</evidence>
<dbReference type="InterPro" id="IPR000868">
    <property type="entry name" value="Isochorismatase-like_dom"/>
</dbReference>
<gene>
    <name evidence="4" type="ORF">DFH08DRAFT_295473</name>
</gene>
<comment type="similarity">
    <text evidence="1">Belongs to the isochorismatase family.</text>
</comment>
<dbReference type="Gene3D" id="3.40.50.850">
    <property type="entry name" value="Isochorismatase-like"/>
    <property type="match status" value="1"/>
</dbReference>
<evidence type="ECO:0000313" key="5">
    <source>
        <dbReference type="Proteomes" id="UP001218218"/>
    </source>
</evidence>
<proteinExistence type="inferred from homology"/>
<evidence type="ECO:0000256" key="1">
    <source>
        <dbReference type="ARBA" id="ARBA00006336"/>
    </source>
</evidence>
<keyword evidence="5" id="KW-1185">Reference proteome</keyword>
<dbReference type="AlphaFoldDB" id="A0AAD7ELE9"/>
<accession>A0AAD7ELE9</accession>
<evidence type="ECO:0000256" key="2">
    <source>
        <dbReference type="ARBA" id="ARBA00022801"/>
    </source>
</evidence>
<organism evidence="4 5">
    <name type="scientific">Mycena albidolilacea</name>
    <dbReference type="NCBI Taxonomy" id="1033008"/>
    <lineage>
        <taxon>Eukaryota</taxon>
        <taxon>Fungi</taxon>
        <taxon>Dikarya</taxon>
        <taxon>Basidiomycota</taxon>
        <taxon>Agaricomycotina</taxon>
        <taxon>Agaricomycetes</taxon>
        <taxon>Agaricomycetidae</taxon>
        <taxon>Agaricales</taxon>
        <taxon>Marasmiineae</taxon>
        <taxon>Mycenaceae</taxon>
        <taxon>Mycena</taxon>
    </lineage>
</organism>
<dbReference type="SUPFAM" id="SSF52499">
    <property type="entry name" value="Isochorismatase-like hydrolases"/>
    <property type="match status" value="1"/>
</dbReference>
<dbReference type="InterPro" id="IPR050272">
    <property type="entry name" value="Isochorismatase-like_hydrls"/>
</dbReference>
<comment type="caution">
    <text evidence="4">The sequence shown here is derived from an EMBL/GenBank/DDBJ whole genome shotgun (WGS) entry which is preliminary data.</text>
</comment>
<dbReference type="PANTHER" id="PTHR43540">
    <property type="entry name" value="PEROXYUREIDOACRYLATE/UREIDOACRYLATE AMIDOHYDROLASE-RELATED"/>
    <property type="match status" value="1"/>
</dbReference>
<dbReference type="Pfam" id="PF00857">
    <property type="entry name" value="Isochorismatase"/>
    <property type="match status" value="1"/>
</dbReference>
<dbReference type="InterPro" id="IPR036380">
    <property type="entry name" value="Isochorismatase-like_sf"/>
</dbReference>
<evidence type="ECO:0000313" key="4">
    <source>
        <dbReference type="EMBL" id="KAJ7334940.1"/>
    </source>
</evidence>
<reference evidence="4" key="1">
    <citation type="submission" date="2023-03" db="EMBL/GenBank/DDBJ databases">
        <title>Massive genome expansion in bonnet fungi (Mycena s.s.) driven by repeated elements and novel gene families across ecological guilds.</title>
        <authorList>
            <consortium name="Lawrence Berkeley National Laboratory"/>
            <person name="Harder C.B."/>
            <person name="Miyauchi S."/>
            <person name="Viragh M."/>
            <person name="Kuo A."/>
            <person name="Thoen E."/>
            <person name="Andreopoulos B."/>
            <person name="Lu D."/>
            <person name="Skrede I."/>
            <person name="Drula E."/>
            <person name="Henrissat B."/>
            <person name="Morin E."/>
            <person name="Kohler A."/>
            <person name="Barry K."/>
            <person name="LaButti K."/>
            <person name="Morin E."/>
            <person name="Salamov A."/>
            <person name="Lipzen A."/>
            <person name="Mereny Z."/>
            <person name="Hegedus B."/>
            <person name="Baldrian P."/>
            <person name="Stursova M."/>
            <person name="Weitz H."/>
            <person name="Taylor A."/>
            <person name="Grigoriev I.V."/>
            <person name="Nagy L.G."/>
            <person name="Martin F."/>
            <person name="Kauserud H."/>
        </authorList>
    </citation>
    <scope>NUCLEOTIDE SEQUENCE</scope>
    <source>
        <strain evidence="4">CBHHK002</strain>
    </source>
</reference>
<dbReference type="EMBL" id="JARIHO010000032">
    <property type="protein sequence ID" value="KAJ7334940.1"/>
    <property type="molecule type" value="Genomic_DNA"/>
</dbReference>
<keyword evidence="2" id="KW-0378">Hydrolase</keyword>
<protein>
    <submittedName>
        <fullName evidence="4">Isochorismatase</fullName>
    </submittedName>
</protein>
<dbReference type="PANTHER" id="PTHR43540:SF1">
    <property type="entry name" value="ISOCHORISMATASE HYDROLASE"/>
    <property type="match status" value="1"/>
</dbReference>
<dbReference type="Proteomes" id="UP001218218">
    <property type="component" value="Unassembled WGS sequence"/>
</dbReference>
<sequence length="209" mass="22433">MSKMACFSPIGCFTTLTIHLTGFKLPPYAQLEIFPPLNPVIGNIASIIQAFRAASFPVIHISHDSLEESSPLRKLCPEGYATIPEAAPVGDEVVFVKHVNSSFIGTGLEAHLRAAKIDTLVILGLTTSHCVSTTTRMAGNFGFTVFLPRDATAMFELPAAPGNSRSKRFDAETMHEVALAELHEEFATVVTTEEIIAGVKGHVNVVSSP</sequence>